<gene>
    <name evidence="2" type="ORF">HL657_08870</name>
</gene>
<evidence type="ECO:0000313" key="2">
    <source>
        <dbReference type="EMBL" id="MDV4343273.1"/>
    </source>
</evidence>
<evidence type="ECO:0000259" key="1">
    <source>
        <dbReference type="Pfam" id="PF08350"/>
    </source>
</evidence>
<dbReference type="InterPro" id="IPR036388">
    <property type="entry name" value="WH-like_DNA-bd_sf"/>
</dbReference>
<dbReference type="PIRSF" id="PIRSF006692">
    <property type="entry name" value="TF_HTH_AF0396_prd"/>
    <property type="match status" value="1"/>
</dbReference>
<dbReference type="InterPro" id="IPR013561">
    <property type="entry name" value="FilR1_middle_dom"/>
</dbReference>
<protein>
    <submittedName>
        <fullName evidence="2">DUF1724 domain-containing protein</fullName>
    </submittedName>
</protein>
<proteinExistence type="predicted"/>
<dbReference type="InterPro" id="IPR016490">
    <property type="entry name" value="Tscrpt_reg_HTH_AF0396-typ3"/>
</dbReference>
<dbReference type="EMBL" id="JABFFQ010000006">
    <property type="protein sequence ID" value="MDV4343273.1"/>
    <property type="molecule type" value="Genomic_DNA"/>
</dbReference>
<name>A0ABU3Z390_9EURY</name>
<evidence type="ECO:0000313" key="3">
    <source>
        <dbReference type="Proteomes" id="UP001273768"/>
    </source>
</evidence>
<dbReference type="Gene3D" id="1.10.10.10">
    <property type="entry name" value="Winged helix-like DNA-binding domain superfamily/Winged helix DNA-binding domain"/>
    <property type="match status" value="1"/>
</dbReference>
<reference evidence="2 3" key="1">
    <citation type="submission" date="2020-05" db="EMBL/GenBank/DDBJ databases">
        <title>Isolation and characterization of methanoarchaea from a cold seep at offshore SW Taiwan.</title>
        <authorList>
            <person name="Chen Y.-W."/>
            <person name="Chen S.-C."/>
            <person name="Lai M.-C."/>
        </authorList>
    </citation>
    <scope>NUCLEOTIDE SEQUENCE [LARGE SCALE GENOMIC DNA]</scope>
    <source>
        <strain evidence="2 3">YWC-01</strain>
    </source>
</reference>
<dbReference type="RefSeq" id="WP_317296458.1">
    <property type="nucleotide sequence ID" value="NZ_JABFFQ010000006.1"/>
</dbReference>
<comment type="caution">
    <text evidence="2">The sequence shown here is derived from an EMBL/GenBank/DDBJ whole genome shotgun (WGS) entry which is preliminary data.</text>
</comment>
<accession>A0ABU3Z390</accession>
<organism evidence="2 3">
    <name type="scientific">Methanoculleus nereidis</name>
    <dbReference type="NCBI Taxonomy" id="2735141"/>
    <lineage>
        <taxon>Archaea</taxon>
        <taxon>Methanobacteriati</taxon>
        <taxon>Methanobacteriota</taxon>
        <taxon>Stenosarchaea group</taxon>
        <taxon>Methanomicrobia</taxon>
        <taxon>Methanomicrobiales</taxon>
        <taxon>Methanomicrobiaceae</taxon>
        <taxon>Methanoculleus</taxon>
    </lineage>
</organism>
<keyword evidence="3" id="KW-1185">Reference proteome</keyword>
<dbReference type="Pfam" id="PF08350">
    <property type="entry name" value="FilR1_middle"/>
    <property type="match status" value="1"/>
</dbReference>
<dbReference type="InterPro" id="IPR036390">
    <property type="entry name" value="WH_DNA-bd_sf"/>
</dbReference>
<dbReference type="Proteomes" id="UP001273768">
    <property type="component" value="Unassembled WGS sequence"/>
</dbReference>
<sequence>MTGASPLEIYDEFHEEIQAIFRSRLLTQILIALGSGSRSLSTLRDVTGSSSQALIPKIRQLEALQYVEQVRGDYTLTPIGRLVEPEIERLVTLMGVLGRHREFWVDHELDSIPDRFLGELPDLYNAVVVRDVEEDVYAVHATFADIIRKASRIHGVSSIMSPVHVDVIAPVVMDGRPVELVVSPELAGKLIEEPYRSILASLSEYTRSGIYVSPSPFRLGMTVTDTCLSLGLYRRDTGIYDTASDLVSIDPAAVAWGERVFEYYRADAEPLRIPPK</sequence>
<dbReference type="SUPFAM" id="SSF46785">
    <property type="entry name" value="Winged helix' DNA-binding domain"/>
    <property type="match status" value="1"/>
</dbReference>
<feature type="domain" description="Methanogenesis regulatory protein FilR1 middle" evidence="1">
    <location>
        <begin position="137"/>
        <end position="267"/>
    </location>
</feature>